<evidence type="ECO:0000256" key="2">
    <source>
        <dbReference type="ARBA" id="ARBA00022475"/>
    </source>
</evidence>
<feature type="transmembrane region" description="Helical" evidence="6">
    <location>
        <begin position="101"/>
        <end position="123"/>
    </location>
</feature>
<dbReference type="EMBL" id="BSOR01000020">
    <property type="protein sequence ID" value="GLR63872.1"/>
    <property type="molecule type" value="Genomic_DNA"/>
</dbReference>
<proteinExistence type="predicted"/>
<dbReference type="PANTHER" id="PTHR36115:SF10">
    <property type="entry name" value="RDD DOMAIN-CONTAINING PROTEIN"/>
    <property type="match status" value="1"/>
</dbReference>
<evidence type="ECO:0000256" key="6">
    <source>
        <dbReference type="SAM" id="Phobius"/>
    </source>
</evidence>
<comment type="subcellular location">
    <subcellularLocation>
        <location evidence="1">Cell membrane</location>
        <topology evidence="1">Multi-pass membrane protein</topology>
    </subcellularLocation>
</comment>
<protein>
    <submittedName>
        <fullName evidence="8">RDD family protein</fullName>
    </submittedName>
</protein>
<evidence type="ECO:0000256" key="1">
    <source>
        <dbReference type="ARBA" id="ARBA00004651"/>
    </source>
</evidence>
<evidence type="ECO:0000256" key="3">
    <source>
        <dbReference type="ARBA" id="ARBA00022692"/>
    </source>
</evidence>
<name>A0ABQ5ZWQ6_9GAMM</name>
<gene>
    <name evidence="8" type="ORF">GCM10007878_13090</name>
</gene>
<feature type="transmembrane region" description="Helical" evidence="6">
    <location>
        <begin position="20"/>
        <end position="44"/>
    </location>
</feature>
<dbReference type="PANTHER" id="PTHR36115">
    <property type="entry name" value="PROLINE-RICH ANTIGEN HOMOLOG-RELATED"/>
    <property type="match status" value="1"/>
</dbReference>
<organism evidence="8 9">
    <name type="scientific">Marinospirillum insulare</name>
    <dbReference type="NCBI Taxonomy" id="217169"/>
    <lineage>
        <taxon>Bacteria</taxon>
        <taxon>Pseudomonadati</taxon>
        <taxon>Pseudomonadota</taxon>
        <taxon>Gammaproteobacteria</taxon>
        <taxon>Oceanospirillales</taxon>
        <taxon>Oceanospirillaceae</taxon>
        <taxon>Marinospirillum</taxon>
    </lineage>
</organism>
<evidence type="ECO:0000259" key="7">
    <source>
        <dbReference type="Pfam" id="PF06271"/>
    </source>
</evidence>
<evidence type="ECO:0000313" key="9">
    <source>
        <dbReference type="Proteomes" id="UP001156682"/>
    </source>
</evidence>
<keyword evidence="3 6" id="KW-0812">Transmembrane</keyword>
<evidence type="ECO:0000256" key="4">
    <source>
        <dbReference type="ARBA" id="ARBA00022989"/>
    </source>
</evidence>
<dbReference type="Pfam" id="PF06271">
    <property type="entry name" value="RDD"/>
    <property type="match status" value="1"/>
</dbReference>
<reference evidence="9" key="1">
    <citation type="journal article" date="2019" name="Int. J. Syst. Evol. Microbiol.">
        <title>The Global Catalogue of Microorganisms (GCM) 10K type strain sequencing project: providing services to taxonomists for standard genome sequencing and annotation.</title>
        <authorList>
            <consortium name="The Broad Institute Genomics Platform"/>
            <consortium name="The Broad Institute Genome Sequencing Center for Infectious Disease"/>
            <person name="Wu L."/>
            <person name="Ma J."/>
        </authorList>
    </citation>
    <scope>NUCLEOTIDE SEQUENCE [LARGE SCALE GENOMIC DNA]</scope>
    <source>
        <strain evidence="9">NBRC 100033</strain>
    </source>
</reference>
<keyword evidence="4 6" id="KW-1133">Transmembrane helix</keyword>
<evidence type="ECO:0000256" key="5">
    <source>
        <dbReference type="ARBA" id="ARBA00023136"/>
    </source>
</evidence>
<feature type="transmembrane region" description="Helical" evidence="6">
    <location>
        <begin position="53"/>
        <end position="71"/>
    </location>
</feature>
<dbReference type="InterPro" id="IPR010432">
    <property type="entry name" value="RDD"/>
</dbReference>
<comment type="caution">
    <text evidence="8">The sequence shown here is derived from an EMBL/GenBank/DDBJ whole genome shotgun (WGS) entry which is preliminary data.</text>
</comment>
<keyword evidence="5 6" id="KW-0472">Membrane</keyword>
<dbReference type="InterPro" id="IPR051791">
    <property type="entry name" value="Pra-immunoreactive"/>
</dbReference>
<feature type="domain" description="RDD" evidence="7">
    <location>
        <begin position="13"/>
        <end position="136"/>
    </location>
</feature>
<accession>A0ABQ5ZWQ6</accession>
<keyword evidence="2" id="KW-1003">Cell membrane</keyword>
<sequence length="148" mass="16981">MSHVFADLDEVYYAGLFRRLAAIVYDSLLLGAIFMLYGFIGVAITNGEANEHWAFKLLIWLIPFVFYGYFWRRTGQTLGMLAWRIRVQTPLGQPVNAKQTLLRLVGGLVSWGCLGLGYLWLFFDKEKRTWPDIFSGTQVVVVPKKKKV</sequence>
<evidence type="ECO:0000313" key="8">
    <source>
        <dbReference type="EMBL" id="GLR63872.1"/>
    </source>
</evidence>
<dbReference type="Proteomes" id="UP001156682">
    <property type="component" value="Unassembled WGS sequence"/>
</dbReference>
<keyword evidence="9" id="KW-1185">Reference proteome</keyword>
<dbReference type="RefSeq" id="WP_027850696.1">
    <property type="nucleotide sequence ID" value="NZ_BSOR01000020.1"/>
</dbReference>